<keyword evidence="12" id="KW-1185">Reference proteome</keyword>
<evidence type="ECO:0000313" key="12">
    <source>
        <dbReference type="Proteomes" id="UP000008881"/>
    </source>
</evidence>
<sequence>MTDNIPAASPPVADVGGAERLSPREQVVINKLFRRLIPFLFLLFIFSFLDRINIGFAGLTMSQDLGLSSTMFGLATTLFYAMYVIFGIPSNIMLGIVGARRWIASIMVVWGIASTATMFATGPNSLYLLRMLVGIAEAGFLPGLLLYLTYWFPAYYRARANALFMIAMPVTMALGSLVSGYILSMDGMLALKGWQWLFLLEGFPSVLLGAVVWFYLDDSPQKAKWLTDEDKRCLSEMMEKDKLRLVQPNGSASLSALQQGKGSLWRDVFTPVVLMYTLAYFFLCNTLSALSVWTPLILKSFNQGSSNIAIGLLSAVPHICTIVAMIWWSKRSDRLQERKLHTLLPYLFAAAGWMLAAHGSNSIMQLLGVIMASAGAYAAMVIFWTTPDQSISLRSRAIGIAVINATGNMGSAMSPLLFGWLKDLTGSFNAGFYLVAGFLVLGALVVSRIPMKASRPRATP</sequence>
<dbReference type="PROSITE" id="PS50850">
    <property type="entry name" value="MFS"/>
    <property type="match status" value="1"/>
</dbReference>
<feature type="transmembrane region" description="Helical" evidence="9">
    <location>
        <begin position="363"/>
        <end position="385"/>
    </location>
</feature>
<evidence type="ECO:0000256" key="9">
    <source>
        <dbReference type="SAM" id="Phobius"/>
    </source>
</evidence>
<evidence type="ECO:0000256" key="7">
    <source>
        <dbReference type="ARBA" id="ARBA00058119"/>
    </source>
</evidence>
<dbReference type="HOGENOM" id="CLU_001265_0_0_6"/>
<organism evidence="11 12">
    <name type="scientific">Klebsiella aerogenes (strain ATCC 13048 / DSM 30053 / CCUG 1429 / JCM 1235 / KCTC 2190 / NBRC 13534 / NCIMB 10102 / NCTC 10006 / CDC 819-56)</name>
    <name type="common">Enterobacter aerogenes</name>
    <dbReference type="NCBI Taxonomy" id="1028307"/>
    <lineage>
        <taxon>Bacteria</taxon>
        <taxon>Pseudomonadati</taxon>
        <taxon>Pseudomonadota</taxon>
        <taxon>Gammaproteobacteria</taxon>
        <taxon>Enterobacterales</taxon>
        <taxon>Enterobacteriaceae</taxon>
        <taxon>Klebsiella/Raoultella group</taxon>
        <taxon>Klebsiella</taxon>
    </lineage>
</organism>
<feature type="transmembrane region" description="Helical" evidence="9">
    <location>
        <begin position="430"/>
        <end position="447"/>
    </location>
</feature>
<feature type="transmembrane region" description="Helical" evidence="9">
    <location>
        <begin position="162"/>
        <end position="184"/>
    </location>
</feature>
<dbReference type="Proteomes" id="UP000008881">
    <property type="component" value="Chromosome"/>
</dbReference>
<dbReference type="RefSeq" id="WP_015705587.1">
    <property type="nucleotide sequence ID" value="NC_015663.1"/>
</dbReference>
<dbReference type="OrthoDB" id="9773957at2"/>
<dbReference type="PATRIC" id="fig|1028307.3.peg.4060"/>
<dbReference type="InterPro" id="IPR011701">
    <property type="entry name" value="MFS"/>
</dbReference>
<evidence type="ECO:0000256" key="5">
    <source>
        <dbReference type="ARBA" id="ARBA00022989"/>
    </source>
</evidence>
<feature type="transmembrane region" description="Helical" evidence="9">
    <location>
        <begin position="397"/>
        <end position="418"/>
    </location>
</feature>
<proteinExistence type="predicted"/>
<dbReference type="PANTHER" id="PTHR43791:SF102">
    <property type="entry name" value="4-HYDROXYPHENYLACETATE CATABOLISM PROTEIN"/>
    <property type="match status" value="1"/>
</dbReference>
<dbReference type="AlphaFoldDB" id="A0A0H3FTB4"/>
<keyword evidence="2" id="KW-0813">Transport</keyword>
<dbReference type="GO" id="GO:1901241">
    <property type="term" value="F:4-hydroxyphenylacetate transmembrane transporter activity"/>
    <property type="evidence" value="ECO:0007669"/>
    <property type="project" value="InterPro"/>
</dbReference>
<dbReference type="KEGG" id="eae:EAE_20330"/>
<reference evidence="11 12" key="1">
    <citation type="journal article" date="2012" name="J. Bacteriol.">
        <title>Complete genome sequence of Enterobacter aerogenes KCTC 2190.</title>
        <authorList>
            <person name="Shin S.H."/>
            <person name="Kim S."/>
            <person name="Kim J.Y."/>
            <person name="Lee S."/>
            <person name="Um Y."/>
            <person name="Oh M.K."/>
            <person name="Kim Y.R."/>
            <person name="Lee J."/>
            <person name="Yang K.S."/>
        </authorList>
    </citation>
    <scope>NUCLEOTIDE SEQUENCE [LARGE SCALE GENOMIC DNA]</scope>
    <source>
        <strain evidence="11 12">KCTC 2190</strain>
    </source>
</reference>
<evidence type="ECO:0000256" key="3">
    <source>
        <dbReference type="ARBA" id="ARBA00022475"/>
    </source>
</evidence>
<feature type="transmembrane region" description="Helical" evidence="9">
    <location>
        <begin position="196"/>
        <end position="216"/>
    </location>
</feature>
<dbReference type="PANTHER" id="PTHR43791">
    <property type="entry name" value="PERMEASE-RELATED"/>
    <property type="match status" value="1"/>
</dbReference>
<dbReference type="GO" id="GO:0005886">
    <property type="term" value="C:plasma membrane"/>
    <property type="evidence" value="ECO:0007669"/>
    <property type="project" value="TreeGrafter"/>
</dbReference>
<keyword evidence="5 9" id="KW-1133">Transmembrane helix</keyword>
<dbReference type="NCBIfam" id="TIGR02332">
    <property type="entry name" value="HpaX"/>
    <property type="match status" value="1"/>
</dbReference>
<comment type="function">
    <text evidence="7">Component of the tartrate utilization system and may allow entry of tartrate and tartrate dehydrogenase.</text>
</comment>
<accession>A0A0H3FTB4</accession>
<protein>
    <recommendedName>
        <fullName evidence="8">Putative tartrate transporter</fullName>
    </recommendedName>
</protein>
<keyword evidence="4 9" id="KW-0812">Transmembrane</keyword>
<dbReference type="FunFam" id="1.20.1250.20:FF:000018">
    <property type="entry name" value="MFS transporter permease"/>
    <property type="match status" value="1"/>
</dbReference>
<feature type="transmembrane region" description="Helical" evidence="9">
    <location>
        <begin position="127"/>
        <end position="150"/>
    </location>
</feature>
<evidence type="ECO:0000256" key="1">
    <source>
        <dbReference type="ARBA" id="ARBA00004141"/>
    </source>
</evidence>
<evidence type="ECO:0000256" key="6">
    <source>
        <dbReference type="ARBA" id="ARBA00023136"/>
    </source>
</evidence>
<dbReference type="EMBL" id="CP002824">
    <property type="protein sequence ID" value="AEG98973.1"/>
    <property type="molecule type" value="Genomic_DNA"/>
</dbReference>
<dbReference type="InterPro" id="IPR012707">
    <property type="entry name" value="HPA_permease"/>
</dbReference>
<dbReference type="CDD" id="cd17319">
    <property type="entry name" value="MFS_ExuT_GudP_like"/>
    <property type="match status" value="1"/>
</dbReference>
<evidence type="ECO:0000256" key="2">
    <source>
        <dbReference type="ARBA" id="ARBA00022448"/>
    </source>
</evidence>
<evidence type="ECO:0000256" key="4">
    <source>
        <dbReference type="ARBA" id="ARBA00022692"/>
    </source>
</evidence>
<gene>
    <name evidence="11" type="ordered locus">EAE_20330</name>
</gene>
<evidence type="ECO:0000256" key="8">
    <source>
        <dbReference type="ARBA" id="ARBA00074139"/>
    </source>
</evidence>
<feature type="transmembrane region" description="Helical" evidence="9">
    <location>
        <begin position="340"/>
        <end position="357"/>
    </location>
</feature>
<feature type="transmembrane region" description="Helical" evidence="9">
    <location>
        <begin position="69"/>
        <end position="90"/>
    </location>
</feature>
<feature type="transmembrane region" description="Helical" evidence="9">
    <location>
        <begin position="102"/>
        <end position="121"/>
    </location>
</feature>
<evidence type="ECO:0000313" key="11">
    <source>
        <dbReference type="EMBL" id="AEG98973.1"/>
    </source>
</evidence>
<dbReference type="SUPFAM" id="SSF103473">
    <property type="entry name" value="MFS general substrate transporter"/>
    <property type="match status" value="1"/>
</dbReference>
<keyword evidence="3" id="KW-1003">Cell membrane</keyword>
<comment type="subcellular location">
    <subcellularLocation>
        <location evidence="1">Membrane</location>
        <topology evidence="1">Multi-pass membrane protein</topology>
    </subcellularLocation>
</comment>
<dbReference type="Gene3D" id="1.20.1250.20">
    <property type="entry name" value="MFS general substrate transporter like domains"/>
    <property type="match status" value="2"/>
</dbReference>
<dbReference type="GO" id="GO:1900754">
    <property type="term" value="P:4-hydroxyphenylacetate transport"/>
    <property type="evidence" value="ECO:0007669"/>
    <property type="project" value="InterPro"/>
</dbReference>
<feature type="transmembrane region" description="Helical" evidence="9">
    <location>
        <begin position="308"/>
        <end position="328"/>
    </location>
</feature>
<dbReference type="Pfam" id="PF07690">
    <property type="entry name" value="MFS_1"/>
    <property type="match status" value="1"/>
</dbReference>
<dbReference type="eggNOG" id="COG2271">
    <property type="taxonomic scope" value="Bacteria"/>
</dbReference>
<dbReference type="InterPro" id="IPR036259">
    <property type="entry name" value="MFS_trans_sf"/>
</dbReference>
<dbReference type="FunFam" id="1.20.1250.20:FF:000126">
    <property type="entry name" value="MFS transporter permease"/>
    <property type="match status" value="1"/>
</dbReference>
<dbReference type="GeneID" id="93312250"/>
<name>A0A0H3FTB4_KLEAK</name>
<dbReference type="InterPro" id="IPR020846">
    <property type="entry name" value="MFS_dom"/>
</dbReference>
<keyword evidence="6 9" id="KW-0472">Membrane</keyword>
<feature type="domain" description="Major facilitator superfamily (MFS) profile" evidence="10">
    <location>
        <begin position="36"/>
        <end position="454"/>
    </location>
</feature>
<evidence type="ECO:0000259" key="10">
    <source>
        <dbReference type="PROSITE" id="PS50850"/>
    </source>
</evidence>
<feature type="transmembrane region" description="Helical" evidence="9">
    <location>
        <begin position="273"/>
        <end position="296"/>
    </location>
</feature>
<feature type="transmembrane region" description="Helical" evidence="9">
    <location>
        <begin position="32"/>
        <end position="49"/>
    </location>
</feature>